<comment type="similarity">
    <text evidence="5">Belongs to the QueA family.</text>
</comment>
<evidence type="ECO:0000256" key="4">
    <source>
        <dbReference type="ARBA" id="ARBA00022785"/>
    </source>
</evidence>
<keyword evidence="3 5" id="KW-0949">S-adenosyl-L-methionine</keyword>
<dbReference type="GO" id="GO:0051075">
    <property type="term" value="F:S-adenosylmethionine:tRNA ribosyltransferase-isomerase activity"/>
    <property type="evidence" value="ECO:0007669"/>
    <property type="project" value="UniProtKB-EC"/>
</dbReference>
<dbReference type="NCBIfam" id="NF001140">
    <property type="entry name" value="PRK00147.1"/>
    <property type="match status" value="1"/>
</dbReference>
<sequence>MHTDDFDFQLPPELIAQAPLPERDASRLLHVRSPSGALQHRQFRELPSLLRAGDLLVFNDSRVIPARLLGKKVGTGGKAELLLTRPAGDVETESALKASASGSVWSCLGQSSKGFKPGMRLEFDGELTAEVLESIGGGEYRVRFTSSLASLEAAIERAGKLPLPPYITRDVHAEDASRYQTVFAKKSGSVAAPTAGLHFTEATFAALARRNVKTAFVTLEVGPGTFLPVREGPVAEHKMHAERAFIPPETLKAIDEAQRVIAVGTTVVRTLESWPRLDATSFDTSIFITPGFEFRVIDALVTNFHLPKSTLVMLVSAFLGRENTLRAYAEAVREKYRFFSYGDSMFIESDS</sequence>
<evidence type="ECO:0000313" key="7">
    <source>
        <dbReference type="Proteomes" id="UP000249061"/>
    </source>
</evidence>
<dbReference type="GO" id="GO:0008616">
    <property type="term" value="P:tRNA queuosine(34) biosynthetic process"/>
    <property type="evidence" value="ECO:0007669"/>
    <property type="project" value="UniProtKB-UniRule"/>
</dbReference>
<comment type="function">
    <text evidence="5">Transfers and isomerizes the ribose moiety from AdoMet to the 7-aminomethyl group of 7-deazaguanine (preQ1-tRNA) to give epoxyqueuosine (oQ-tRNA).</text>
</comment>
<dbReference type="SUPFAM" id="SSF111337">
    <property type="entry name" value="QueA-like"/>
    <property type="match status" value="1"/>
</dbReference>
<dbReference type="UniPathway" id="UPA00392"/>
<dbReference type="HAMAP" id="MF_00113">
    <property type="entry name" value="QueA"/>
    <property type="match status" value="1"/>
</dbReference>
<dbReference type="InterPro" id="IPR036100">
    <property type="entry name" value="QueA_sf"/>
</dbReference>
<dbReference type="InterPro" id="IPR042118">
    <property type="entry name" value="QueA_dom1"/>
</dbReference>
<evidence type="ECO:0000256" key="2">
    <source>
        <dbReference type="ARBA" id="ARBA00022679"/>
    </source>
</evidence>
<comment type="catalytic activity">
    <reaction evidence="5">
        <text>7-aminomethyl-7-carbaguanosine(34) in tRNA + S-adenosyl-L-methionine = epoxyqueuosine(34) in tRNA + adenine + L-methionine + 2 H(+)</text>
        <dbReference type="Rhea" id="RHEA:32155"/>
        <dbReference type="Rhea" id="RHEA-COMP:10342"/>
        <dbReference type="Rhea" id="RHEA-COMP:18582"/>
        <dbReference type="ChEBI" id="CHEBI:15378"/>
        <dbReference type="ChEBI" id="CHEBI:16708"/>
        <dbReference type="ChEBI" id="CHEBI:57844"/>
        <dbReference type="ChEBI" id="CHEBI:59789"/>
        <dbReference type="ChEBI" id="CHEBI:82833"/>
        <dbReference type="ChEBI" id="CHEBI:194443"/>
        <dbReference type="EC" id="2.4.99.17"/>
    </reaction>
</comment>
<dbReference type="InterPro" id="IPR003699">
    <property type="entry name" value="QueA"/>
</dbReference>
<dbReference type="EC" id="2.4.99.17" evidence="5"/>
<evidence type="ECO:0000256" key="5">
    <source>
        <dbReference type="HAMAP-Rule" id="MF_00113"/>
    </source>
</evidence>
<keyword evidence="4 5" id="KW-0671">Queuosine biosynthesis</keyword>
<dbReference type="Pfam" id="PF02547">
    <property type="entry name" value="Queuosine_synth"/>
    <property type="match status" value="1"/>
</dbReference>
<dbReference type="NCBIfam" id="TIGR00113">
    <property type="entry name" value="queA"/>
    <property type="match status" value="1"/>
</dbReference>
<dbReference type="EMBL" id="QFQP01000009">
    <property type="protein sequence ID" value="PZR13635.1"/>
    <property type="molecule type" value="Genomic_DNA"/>
</dbReference>
<evidence type="ECO:0000313" key="6">
    <source>
        <dbReference type="EMBL" id="PZR13635.1"/>
    </source>
</evidence>
<dbReference type="GO" id="GO:0005737">
    <property type="term" value="C:cytoplasm"/>
    <property type="evidence" value="ECO:0007669"/>
    <property type="project" value="UniProtKB-SubCell"/>
</dbReference>
<keyword evidence="6" id="KW-0413">Isomerase</keyword>
<dbReference type="Proteomes" id="UP000249061">
    <property type="component" value="Unassembled WGS sequence"/>
</dbReference>
<protein>
    <recommendedName>
        <fullName evidence="5">S-adenosylmethionine:tRNA ribosyltransferase-isomerase</fullName>
        <ecNumber evidence="5">2.4.99.17</ecNumber>
    </recommendedName>
    <alternativeName>
        <fullName evidence="5">Queuosine biosynthesis protein QueA</fullName>
    </alternativeName>
</protein>
<comment type="subcellular location">
    <subcellularLocation>
        <location evidence="5">Cytoplasm</location>
    </subcellularLocation>
</comment>
<organism evidence="6 7">
    <name type="scientific">Archangium gephyra</name>
    <dbReference type="NCBI Taxonomy" id="48"/>
    <lineage>
        <taxon>Bacteria</taxon>
        <taxon>Pseudomonadati</taxon>
        <taxon>Myxococcota</taxon>
        <taxon>Myxococcia</taxon>
        <taxon>Myxococcales</taxon>
        <taxon>Cystobacterineae</taxon>
        <taxon>Archangiaceae</taxon>
        <taxon>Archangium</taxon>
    </lineage>
</organism>
<proteinExistence type="inferred from homology"/>
<reference evidence="6 7" key="1">
    <citation type="submission" date="2017-08" db="EMBL/GenBank/DDBJ databases">
        <title>Infants hospitalized years apart are colonized by the same room-sourced microbial strains.</title>
        <authorList>
            <person name="Brooks B."/>
            <person name="Olm M.R."/>
            <person name="Firek B.A."/>
            <person name="Baker R."/>
            <person name="Thomas B.C."/>
            <person name="Morowitz M.J."/>
            <person name="Banfield J.F."/>
        </authorList>
    </citation>
    <scope>NUCLEOTIDE SEQUENCE [LARGE SCALE GENOMIC DNA]</scope>
    <source>
        <strain evidence="6">S2_003_000_R2_14</strain>
    </source>
</reference>
<keyword evidence="1 5" id="KW-0963">Cytoplasm</keyword>
<dbReference type="AlphaFoldDB" id="A0A2W5TQH2"/>
<dbReference type="InterPro" id="IPR042119">
    <property type="entry name" value="QueA_dom2"/>
</dbReference>
<dbReference type="PANTHER" id="PTHR30307">
    <property type="entry name" value="S-ADENOSYLMETHIONINE:TRNA RIBOSYLTRANSFERASE-ISOMERASE"/>
    <property type="match status" value="1"/>
</dbReference>
<dbReference type="PANTHER" id="PTHR30307:SF0">
    <property type="entry name" value="S-ADENOSYLMETHIONINE:TRNA RIBOSYLTRANSFERASE-ISOMERASE"/>
    <property type="match status" value="1"/>
</dbReference>
<comment type="pathway">
    <text evidence="5">tRNA modification; tRNA-queuosine biosynthesis.</text>
</comment>
<name>A0A2W5TQH2_9BACT</name>
<comment type="subunit">
    <text evidence="5">Monomer.</text>
</comment>
<accession>A0A2W5TQH2</accession>
<comment type="caution">
    <text evidence="6">The sequence shown here is derived from an EMBL/GenBank/DDBJ whole genome shotgun (WGS) entry which is preliminary data.</text>
</comment>
<evidence type="ECO:0000256" key="1">
    <source>
        <dbReference type="ARBA" id="ARBA00022490"/>
    </source>
</evidence>
<gene>
    <name evidence="5" type="primary">queA</name>
    <name evidence="6" type="ORF">DI536_12500</name>
</gene>
<dbReference type="Gene3D" id="2.40.10.240">
    <property type="entry name" value="QueA-like"/>
    <property type="match status" value="1"/>
</dbReference>
<keyword evidence="2 5" id="KW-0808">Transferase</keyword>
<dbReference type="Gene3D" id="3.40.1780.10">
    <property type="entry name" value="QueA-like"/>
    <property type="match status" value="1"/>
</dbReference>
<evidence type="ECO:0000256" key="3">
    <source>
        <dbReference type="ARBA" id="ARBA00022691"/>
    </source>
</evidence>